<organism evidence="1 2">
    <name type="scientific">Actinomadura macrotermitis</name>
    <dbReference type="NCBI Taxonomy" id="2585200"/>
    <lineage>
        <taxon>Bacteria</taxon>
        <taxon>Bacillati</taxon>
        <taxon>Actinomycetota</taxon>
        <taxon>Actinomycetes</taxon>
        <taxon>Streptosporangiales</taxon>
        <taxon>Thermomonosporaceae</taxon>
        <taxon>Actinomadura</taxon>
    </lineage>
</organism>
<reference evidence="1 2" key="1">
    <citation type="submission" date="2019-10" db="EMBL/GenBank/DDBJ databases">
        <title>Actinomadura rubteroloni sp. nov. and Actinomadura macrotermitis sp. nov., isolated from the gut of fungus growing-termite Macrotermes natalensis.</title>
        <authorList>
            <person name="Benndorf R."/>
            <person name="Martin K."/>
            <person name="Kuefner M."/>
            <person name="De Beer W."/>
            <person name="Kaster A.-K."/>
            <person name="Vollmers J."/>
            <person name="Poulsen M."/>
            <person name="Beemelmanns C."/>
        </authorList>
    </citation>
    <scope>NUCLEOTIDE SEQUENCE [LARGE SCALE GENOMIC DNA]</scope>
    <source>
        <strain evidence="1 2">RB68</strain>
    </source>
</reference>
<dbReference type="OrthoDB" id="3491585at2"/>
<dbReference type="RefSeq" id="WP_153537107.1">
    <property type="nucleotide sequence ID" value="NZ_WEGH01000003.1"/>
</dbReference>
<sequence length="665" mass="72288">MGGTWPGPGTCGVRLAEFDRLTRQMTKAGPELADLADQLWQALHGAGVDTGPALRIRRLASWAAEASADLRRRNLLAHDLDRQHPAFGISTPDGTYLTLPDRYGDQAAYADGLLFAARLKKGGLPPVPAADVTPAFAQALLESLGPRDLLRLPMTLSLHMRANPDDARLARRTKDVFALLGRGLALTTDPSRPAYLGRSFVHDLLVLGRTNTPELSRPPHGTAGYQSLATLIGASDTRFSAYFLVTAGSDMIAFDSTLHTPRPLPDLTGTGDYLAHLLNAAAASGREAAQALLAHRPMGPHPPGRPAEVTGSNLQYLLHDRRDLWALTDHGTALGRTVQAATSGQDAESIRLAFLAGKIVADDTRPCYQVTQDRKLEIKDVASLDALSGLRPALAEALAAHIAKVNDIHQSFRFGTRAGSTAMNDHDLDYLLLDITRDAASYTALLKAQIAHSRVVVDQAIAHGSSHLDSVIVAEGWMFGHLLEARNQNLPAEESRLEASNEELRNWVEKGVGQIPAMEDKIGGAPLAGEAYSLLIEKLRAEVSAWITERMAERPDESVMAPTTSTETLERLFNQMIATSLVTHGRYSHQDLKGRSFVTPGPHPKIRPIASMTPEQRELFLRWATTHAGLSDLRDRVVSSTQNGMIETAGHYRNEHTNVIPSFRR</sequence>
<keyword evidence="2" id="KW-1185">Reference proteome</keyword>
<gene>
    <name evidence="1" type="ORF">ACRB68_54640</name>
</gene>
<protein>
    <submittedName>
        <fullName evidence="1">Uncharacterized protein</fullName>
    </submittedName>
</protein>
<comment type="caution">
    <text evidence="1">The sequence shown here is derived from an EMBL/GenBank/DDBJ whole genome shotgun (WGS) entry which is preliminary data.</text>
</comment>
<dbReference type="AlphaFoldDB" id="A0A7K0C3H0"/>
<evidence type="ECO:0000313" key="1">
    <source>
        <dbReference type="EMBL" id="MQY07364.1"/>
    </source>
</evidence>
<dbReference type="EMBL" id="WEGH01000003">
    <property type="protein sequence ID" value="MQY07364.1"/>
    <property type="molecule type" value="Genomic_DNA"/>
</dbReference>
<name>A0A7K0C3H0_9ACTN</name>
<accession>A0A7K0C3H0</accession>
<dbReference type="Proteomes" id="UP000487268">
    <property type="component" value="Unassembled WGS sequence"/>
</dbReference>
<proteinExistence type="predicted"/>
<evidence type="ECO:0000313" key="2">
    <source>
        <dbReference type="Proteomes" id="UP000487268"/>
    </source>
</evidence>